<comment type="caution">
    <text evidence="2">The sequence shown here is derived from an EMBL/GenBank/DDBJ whole genome shotgun (WGS) entry which is preliminary data.</text>
</comment>
<dbReference type="RefSeq" id="WP_190471107.1">
    <property type="nucleotide sequence ID" value="NZ_JACJSG010000012.1"/>
</dbReference>
<evidence type="ECO:0000313" key="3">
    <source>
        <dbReference type="Proteomes" id="UP000661112"/>
    </source>
</evidence>
<proteinExistence type="predicted"/>
<evidence type="ECO:0000313" key="2">
    <source>
        <dbReference type="EMBL" id="MBD2501065.1"/>
    </source>
</evidence>
<feature type="compositionally biased region" description="Polar residues" evidence="1">
    <location>
        <begin position="25"/>
        <end position="35"/>
    </location>
</feature>
<keyword evidence="3" id="KW-1185">Reference proteome</keyword>
<reference evidence="2 3" key="1">
    <citation type="journal article" date="2020" name="ISME J.">
        <title>Comparative genomics reveals insights into cyanobacterial evolution and habitat adaptation.</title>
        <authorList>
            <person name="Chen M.Y."/>
            <person name="Teng W.K."/>
            <person name="Zhao L."/>
            <person name="Hu C.X."/>
            <person name="Zhou Y.K."/>
            <person name="Han B.P."/>
            <person name="Song L.R."/>
            <person name="Shu W.S."/>
        </authorList>
    </citation>
    <scope>NUCLEOTIDE SEQUENCE [LARGE SCALE GENOMIC DNA]</scope>
    <source>
        <strain evidence="2 3">FACHB-119</strain>
    </source>
</reference>
<protein>
    <submittedName>
        <fullName evidence="2">Uncharacterized protein</fullName>
    </submittedName>
</protein>
<accession>A0ABR8D449</accession>
<sequence length="75" mass="8193">MTCSFLAQMGKLIPSARGEPEPQALLSQSGTSGQVKNKALALRRRHLPIMRLYGICGSVFSKKVKCEHHQAAKPC</sequence>
<organism evidence="2 3">
    <name type="scientific">Anabaena azotica FACHB-119</name>
    <dbReference type="NCBI Taxonomy" id="947527"/>
    <lineage>
        <taxon>Bacteria</taxon>
        <taxon>Bacillati</taxon>
        <taxon>Cyanobacteriota</taxon>
        <taxon>Cyanophyceae</taxon>
        <taxon>Nostocales</taxon>
        <taxon>Nostocaceae</taxon>
        <taxon>Anabaena</taxon>
        <taxon>Anabaena azotica</taxon>
    </lineage>
</organism>
<gene>
    <name evidence="2" type="ORF">H6G83_10690</name>
</gene>
<evidence type="ECO:0000256" key="1">
    <source>
        <dbReference type="SAM" id="MobiDB-lite"/>
    </source>
</evidence>
<dbReference type="EMBL" id="JACJSG010000012">
    <property type="protein sequence ID" value="MBD2501065.1"/>
    <property type="molecule type" value="Genomic_DNA"/>
</dbReference>
<dbReference type="Proteomes" id="UP000661112">
    <property type="component" value="Unassembled WGS sequence"/>
</dbReference>
<feature type="region of interest" description="Disordered" evidence="1">
    <location>
        <begin position="15"/>
        <end position="37"/>
    </location>
</feature>
<name>A0ABR8D449_9NOST</name>